<organism evidence="5 6">
    <name type="scientific">Natronospira elongata</name>
    <dbReference type="NCBI Taxonomy" id="3110268"/>
    <lineage>
        <taxon>Bacteria</taxon>
        <taxon>Pseudomonadati</taxon>
        <taxon>Pseudomonadota</taxon>
        <taxon>Gammaproteobacteria</taxon>
        <taxon>Natronospirales</taxon>
        <taxon>Natronospiraceae</taxon>
        <taxon>Natronospira</taxon>
    </lineage>
</organism>
<dbReference type="PIRSF" id="PIRSF000428">
    <property type="entry name" value="P_Ac_trans"/>
    <property type="match status" value="1"/>
</dbReference>
<comment type="similarity">
    <text evidence="1">Belongs to the phosphate acetyltransferase and butyryltransferase family.</text>
</comment>
<dbReference type="Gene3D" id="3.40.718.10">
    <property type="entry name" value="Isopropylmalate Dehydrogenase"/>
    <property type="match status" value="1"/>
</dbReference>
<keyword evidence="3" id="KW-0012">Acyltransferase</keyword>
<evidence type="ECO:0000256" key="1">
    <source>
        <dbReference type="ARBA" id="ARBA00005656"/>
    </source>
</evidence>
<dbReference type="PANTHER" id="PTHR43356">
    <property type="entry name" value="PHOSPHATE ACETYLTRANSFERASE"/>
    <property type="match status" value="1"/>
</dbReference>
<keyword evidence="6" id="KW-1185">Reference proteome</keyword>
<accession>A0AAP6JGP6</accession>
<evidence type="ECO:0000256" key="2">
    <source>
        <dbReference type="ARBA" id="ARBA00022679"/>
    </source>
</evidence>
<evidence type="ECO:0000259" key="4">
    <source>
        <dbReference type="Pfam" id="PF01515"/>
    </source>
</evidence>
<dbReference type="SUPFAM" id="SSF53659">
    <property type="entry name" value="Isocitrate/Isopropylmalate dehydrogenase-like"/>
    <property type="match status" value="1"/>
</dbReference>
<comment type="caution">
    <text evidence="5">The sequence shown here is derived from an EMBL/GenBank/DDBJ whole genome shotgun (WGS) entry which is preliminary data.</text>
</comment>
<dbReference type="NCBIfam" id="NF008852">
    <property type="entry name" value="PRK11890.1"/>
    <property type="match status" value="1"/>
</dbReference>
<sequence length="325" mass="34296">MGSSESSANKPRVQLERLLKLARGLPPLPMAVVHPVDEESLSGALDAGLQGLIEPVLVGPEQRIRRCADKAGLDLGQTRLVDTEHSHEAADTAAAMAASGEVAALMKGSLHTREFMGAIVPRAVGLRTGRRMSHVWVMDVPSYPRPLLITDSAINIRPDLMTKADIVQNAIDLAAAMGTANPRVAIISATEEVNPSLQSTVDAAALCKMAERGQIRGGRLDGPLAFDNAISEEAAEAKGIGGEVAGRADILLAPDVESANMLGKQLHYLAGADAAGIVLGARVPLVLTSRADDRFARQAACAIAQLMHKAEQEGRDRALRERQGL</sequence>
<dbReference type="InterPro" id="IPR002505">
    <property type="entry name" value="PTA_PTB"/>
</dbReference>
<protein>
    <submittedName>
        <fullName evidence="5">Bifunctional enoyl-CoA hydratase/phosphate acetyltransferase</fullName>
    </submittedName>
</protein>
<dbReference type="Pfam" id="PF01515">
    <property type="entry name" value="PTA_PTB"/>
    <property type="match status" value="1"/>
</dbReference>
<reference evidence="5 6" key="1">
    <citation type="submission" date="2023-12" db="EMBL/GenBank/DDBJ databases">
        <title>Whole-genome sequencing of halo(alkali)philic microorganisms from hypersaline lakes.</title>
        <authorList>
            <person name="Sorokin D.Y."/>
            <person name="Merkel A.Y."/>
            <person name="Messina E."/>
            <person name="Yakimov M."/>
        </authorList>
    </citation>
    <scope>NUCLEOTIDE SEQUENCE [LARGE SCALE GENOMIC DNA]</scope>
    <source>
        <strain evidence="5 6">AB-CW1</strain>
    </source>
</reference>
<keyword evidence="2" id="KW-0808">Transferase</keyword>
<dbReference type="NCBIfam" id="NF006045">
    <property type="entry name" value="PRK08190.1"/>
    <property type="match status" value="1"/>
</dbReference>
<evidence type="ECO:0000256" key="3">
    <source>
        <dbReference type="ARBA" id="ARBA00023315"/>
    </source>
</evidence>
<name>A0AAP6JGP6_9GAMM</name>
<dbReference type="InterPro" id="IPR012147">
    <property type="entry name" value="P_Ac_Bu_trans"/>
</dbReference>
<evidence type="ECO:0000313" key="6">
    <source>
        <dbReference type="Proteomes" id="UP001302316"/>
    </source>
</evidence>
<dbReference type="Proteomes" id="UP001302316">
    <property type="component" value="Unassembled WGS sequence"/>
</dbReference>
<dbReference type="InterPro" id="IPR050500">
    <property type="entry name" value="Phos_Acetyltrans/Butyryltrans"/>
</dbReference>
<dbReference type="EMBL" id="JAYGII010000051">
    <property type="protein sequence ID" value="MEA5446733.1"/>
    <property type="molecule type" value="Genomic_DNA"/>
</dbReference>
<dbReference type="PANTHER" id="PTHR43356:SF2">
    <property type="entry name" value="PHOSPHATE ACETYLTRANSFERASE"/>
    <property type="match status" value="1"/>
</dbReference>
<evidence type="ECO:0000313" key="5">
    <source>
        <dbReference type="EMBL" id="MEA5446733.1"/>
    </source>
</evidence>
<gene>
    <name evidence="5" type="ORF">VCB98_12975</name>
</gene>
<dbReference type="GO" id="GO:0016746">
    <property type="term" value="F:acyltransferase activity"/>
    <property type="evidence" value="ECO:0007669"/>
    <property type="project" value="UniProtKB-KW"/>
</dbReference>
<proteinExistence type="inferred from homology"/>
<dbReference type="RefSeq" id="WP_346053219.1">
    <property type="nucleotide sequence ID" value="NZ_JAYGII010000051.1"/>
</dbReference>
<dbReference type="AlphaFoldDB" id="A0AAP6JGP6"/>
<feature type="domain" description="Phosphate acetyl/butaryl transferase" evidence="4">
    <location>
        <begin position="89"/>
        <end position="293"/>
    </location>
</feature>